<dbReference type="RefSeq" id="WP_215872481.1">
    <property type="nucleotide sequence ID" value="NZ_JAAXYO010000039.1"/>
</dbReference>
<keyword evidence="1" id="KW-1133">Transmembrane helix</keyword>
<evidence type="ECO:0000313" key="3">
    <source>
        <dbReference type="Proteomes" id="UP001197378"/>
    </source>
</evidence>
<feature type="transmembrane region" description="Helical" evidence="1">
    <location>
        <begin position="169"/>
        <end position="191"/>
    </location>
</feature>
<dbReference type="InterPro" id="IPR010699">
    <property type="entry name" value="DUF1275"/>
</dbReference>
<feature type="transmembrane region" description="Helical" evidence="1">
    <location>
        <begin position="113"/>
        <end position="132"/>
    </location>
</feature>
<proteinExistence type="predicted"/>
<feature type="transmembrane region" description="Helical" evidence="1">
    <location>
        <begin position="138"/>
        <end position="157"/>
    </location>
</feature>
<feature type="transmembrane region" description="Helical" evidence="1">
    <location>
        <begin position="61"/>
        <end position="82"/>
    </location>
</feature>
<feature type="transmembrane region" description="Helical" evidence="1">
    <location>
        <begin position="197"/>
        <end position="214"/>
    </location>
</feature>
<name>A0AAE2YPC5_9PROT</name>
<gene>
    <name evidence="2" type="ORF">HFQ13_04505</name>
</gene>
<organism evidence="2 3">
    <name type="scientific">Igneacidithiobacillus copahuensis</name>
    <dbReference type="NCBI Taxonomy" id="2724909"/>
    <lineage>
        <taxon>Bacteria</taxon>
        <taxon>Pseudomonadati</taxon>
        <taxon>Pseudomonadota</taxon>
        <taxon>Acidithiobacillia</taxon>
        <taxon>Acidithiobacillales</taxon>
        <taxon>Acidithiobacillaceae</taxon>
        <taxon>Igneacidithiobacillus</taxon>
    </lineage>
</organism>
<accession>A0AAE2YPC5</accession>
<dbReference type="Proteomes" id="UP001197378">
    <property type="component" value="Unassembled WGS sequence"/>
</dbReference>
<keyword evidence="3" id="KW-1185">Reference proteome</keyword>
<dbReference type="PANTHER" id="PTHR37314:SF4">
    <property type="entry name" value="UPF0700 TRANSMEMBRANE PROTEIN YOAK"/>
    <property type="match status" value="1"/>
</dbReference>
<protein>
    <submittedName>
        <fullName evidence="2">DUF1275 domain-containing protein</fullName>
    </submittedName>
</protein>
<dbReference type="PANTHER" id="PTHR37314">
    <property type="entry name" value="SLR0142 PROTEIN"/>
    <property type="match status" value="1"/>
</dbReference>
<dbReference type="EMBL" id="JAAXYO010000039">
    <property type="protein sequence ID" value="MBU2787478.1"/>
    <property type="molecule type" value="Genomic_DNA"/>
</dbReference>
<dbReference type="Pfam" id="PF06912">
    <property type="entry name" value="DUF1275"/>
    <property type="match status" value="1"/>
</dbReference>
<reference evidence="2" key="1">
    <citation type="journal article" date="2021" name="ISME J.">
        <title>Genomic evolution of the class Acidithiobacillia: deep-branching Proteobacteria living in extreme acidic conditions.</title>
        <authorList>
            <person name="Moya-Beltran A."/>
            <person name="Beard S."/>
            <person name="Rojas-Villalobos C."/>
            <person name="Issotta F."/>
            <person name="Gallardo Y."/>
            <person name="Ulloa R."/>
            <person name="Giaveno A."/>
            <person name="Degli Esposti M."/>
            <person name="Johnson D.B."/>
            <person name="Quatrini R."/>
        </authorList>
    </citation>
    <scope>NUCLEOTIDE SEQUENCE</scope>
    <source>
        <strain evidence="2">VAN18-1</strain>
    </source>
</reference>
<evidence type="ECO:0000256" key="1">
    <source>
        <dbReference type="SAM" id="Phobius"/>
    </source>
</evidence>
<feature type="transmembrane region" description="Helical" evidence="1">
    <location>
        <begin position="36"/>
        <end position="54"/>
    </location>
</feature>
<comment type="caution">
    <text evidence="2">The sequence shown here is derived from an EMBL/GenBank/DDBJ whole genome shotgun (WGS) entry which is preliminary data.</text>
</comment>
<dbReference type="AlphaFoldDB" id="A0AAE2YPC5"/>
<keyword evidence="1" id="KW-0812">Transmembrane</keyword>
<evidence type="ECO:0000313" key="2">
    <source>
        <dbReference type="EMBL" id="MBU2787478.1"/>
    </source>
</evidence>
<sequence>MTHAFTRADLRIQLLSAIAASADVTAFLRFHDVFTSAMTGNLALLGLALGQGHLALATHSLLALIGFIIGAVAASALGATALGRGERILFLELLGLWIFAAGWWLWGFPAGGGPLAIMILGSAVAMGTQSVLARRVNVAGVPSVVFTNTLTSILISLTQALQKREKPGWVTMQQLAALLAYAGGAVFIAALLWLSPVLAVNLPWLALLGVWFLGRHEAAA</sequence>
<keyword evidence="1" id="KW-0472">Membrane</keyword>